<keyword evidence="4 5" id="KW-0413">Isomerase</keyword>
<dbReference type="InterPro" id="IPR000774">
    <property type="entry name" value="PPIase_FKBP_N"/>
</dbReference>
<dbReference type="RefSeq" id="WP_179510660.1">
    <property type="nucleotide sequence ID" value="NZ_JACCBY010000011.1"/>
</dbReference>
<feature type="transmembrane region" description="Helical" evidence="8">
    <location>
        <begin position="16"/>
        <end position="35"/>
    </location>
</feature>
<dbReference type="InterPro" id="IPR001179">
    <property type="entry name" value="PPIase_FKBP_dom"/>
</dbReference>
<dbReference type="InterPro" id="IPR046357">
    <property type="entry name" value="PPIase_dom_sf"/>
</dbReference>
<dbReference type="AlphaFoldDB" id="A0A7Y9FRS0"/>
<evidence type="ECO:0000256" key="2">
    <source>
        <dbReference type="ARBA" id="ARBA00006577"/>
    </source>
</evidence>
<comment type="caution">
    <text evidence="10">The sequence shown here is derived from an EMBL/GenBank/DDBJ whole genome shotgun (WGS) entry which is preliminary data.</text>
</comment>
<dbReference type="SUPFAM" id="SSF54534">
    <property type="entry name" value="FKBP-like"/>
    <property type="match status" value="1"/>
</dbReference>
<evidence type="ECO:0000256" key="4">
    <source>
        <dbReference type="ARBA" id="ARBA00023235"/>
    </source>
</evidence>
<evidence type="ECO:0000256" key="6">
    <source>
        <dbReference type="RuleBase" id="RU003915"/>
    </source>
</evidence>
<feature type="domain" description="PPIase FKBP-type" evidence="9">
    <location>
        <begin position="76"/>
        <end position="158"/>
    </location>
</feature>
<evidence type="ECO:0000313" key="11">
    <source>
        <dbReference type="Proteomes" id="UP000517753"/>
    </source>
</evidence>
<dbReference type="GO" id="GO:0006457">
    <property type="term" value="P:protein folding"/>
    <property type="evidence" value="ECO:0007669"/>
    <property type="project" value="InterPro"/>
</dbReference>
<name>A0A7Y9FRS0_9SPHN</name>
<evidence type="ECO:0000256" key="3">
    <source>
        <dbReference type="ARBA" id="ARBA00023110"/>
    </source>
</evidence>
<dbReference type="Proteomes" id="UP000517753">
    <property type="component" value="Unassembled WGS sequence"/>
</dbReference>
<reference evidence="10 11" key="1">
    <citation type="submission" date="2020-08" db="EMBL/GenBank/DDBJ databases">
        <title>The Agave Microbiome: Exploring the role of microbial communities in plant adaptations to desert environments.</title>
        <authorList>
            <person name="Partida-Martinez L.P."/>
        </authorList>
    </citation>
    <scope>NUCLEOTIDE SEQUENCE [LARGE SCALE GENOMIC DNA]</scope>
    <source>
        <strain evidence="10 11">AS2.3</strain>
    </source>
</reference>
<dbReference type="GO" id="GO:0003755">
    <property type="term" value="F:peptidyl-prolyl cis-trans isomerase activity"/>
    <property type="evidence" value="ECO:0007669"/>
    <property type="project" value="UniProtKB-UniRule"/>
</dbReference>
<keyword evidence="11" id="KW-1185">Reference proteome</keyword>
<gene>
    <name evidence="10" type="ORF">HD841_004095</name>
</gene>
<evidence type="ECO:0000256" key="8">
    <source>
        <dbReference type="SAM" id="Phobius"/>
    </source>
</evidence>
<dbReference type="Pfam" id="PF01346">
    <property type="entry name" value="FKBP_N"/>
    <property type="match status" value="1"/>
</dbReference>
<feature type="compositionally biased region" description="Pro residues" evidence="7">
    <location>
        <begin position="185"/>
        <end position="196"/>
    </location>
</feature>
<proteinExistence type="inferred from homology"/>
<keyword evidence="8" id="KW-1133">Transmembrane helix</keyword>
<comment type="similarity">
    <text evidence="2 6">Belongs to the FKBP-type PPIase family.</text>
</comment>
<keyword evidence="8" id="KW-0472">Membrane</keyword>
<dbReference type="PANTHER" id="PTHR43811:SF23">
    <property type="entry name" value="FKBP-TYPE 22 KDA PEPTIDYL-PROLYL CIS-TRANS ISOMERASE"/>
    <property type="match status" value="1"/>
</dbReference>
<dbReference type="EC" id="5.2.1.8" evidence="6"/>
<organism evidence="10 11">
    <name type="scientific">Sphingomonas melonis</name>
    <dbReference type="NCBI Taxonomy" id="152682"/>
    <lineage>
        <taxon>Bacteria</taxon>
        <taxon>Pseudomonadati</taxon>
        <taxon>Pseudomonadota</taxon>
        <taxon>Alphaproteobacteria</taxon>
        <taxon>Sphingomonadales</taxon>
        <taxon>Sphingomonadaceae</taxon>
        <taxon>Sphingomonas</taxon>
    </lineage>
</organism>
<feature type="compositionally biased region" description="Gly residues" evidence="7">
    <location>
        <begin position="173"/>
        <end position="182"/>
    </location>
</feature>
<protein>
    <recommendedName>
        <fullName evidence="6">Peptidyl-prolyl cis-trans isomerase</fullName>
        <ecNumber evidence="6">5.2.1.8</ecNumber>
    </recommendedName>
</protein>
<feature type="region of interest" description="Disordered" evidence="7">
    <location>
        <begin position="169"/>
        <end position="196"/>
    </location>
</feature>
<dbReference type="Gene3D" id="3.10.50.40">
    <property type="match status" value="1"/>
</dbReference>
<accession>A0A7Y9FRS0</accession>
<dbReference type="EMBL" id="JACCBY010000011">
    <property type="protein sequence ID" value="NYD92273.1"/>
    <property type="molecule type" value="Genomic_DNA"/>
</dbReference>
<evidence type="ECO:0000259" key="9">
    <source>
        <dbReference type="PROSITE" id="PS50059"/>
    </source>
</evidence>
<keyword evidence="8" id="KW-0812">Transmembrane</keyword>
<evidence type="ECO:0000256" key="5">
    <source>
        <dbReference type="PROSITE-ProRule" id="PRU00277"/>
    </source>
</evidence>
<evidence type="ECO:0000256" key="7">
    <source>
        <dbReference type="SAM" id="MobiDB-lite"/>
    </source>
</evidence>
<sequence>MSTVTAVPLRPVKRSYIVYLWVGVVLACIAAFLLARQGDDFLTRNARAAGVMTTPSGLQYKVLQPGAPGAPKPTNSDVALINYEGKLLNGTTFDKSPQPVPMPVTGVVPGFSEALKLMPKGARYRVWIKPSLAYGAEAKGPIPANSVLVFDIELIDFLPESVVRQMQAQAQAQGGGLPGGMPRGAMPPMPGAPGGR</sequence>
<evidence type="ECO:0000313" key="10">
    <source>
        <dbReference type="EMBL" id="NYD92273.1"/>
    </source>
</evidence>
<dbReference type="PROSITE" id="PS50059">
    <property type="entry name" value="FKBP_PPIASE"/>
    <property type="match status" value="1"/>
</dbReference>
<evidence type="ECO:0000256" key="1">
    <source>
        <dbReference type="ARBA" id="ARBA00000971"/>
    </source>
</evidence>
<keyword evidence="3 5" id="KW-0697">Rotamase</keyword>
<comment type="catalytic activity">
    <reaction evidence="1 5 6">
        <text>[protein]-peptidylproline (omega=180) = [protein]-peptidylproline (omega=0)</text>
        <dbReference type="Rhea" id="RHEA:16237"/>
        <dbReference type="Rhea" id="RHEA-COMP:10747"/>
        <dbReference type="Rhea" id="RHEA-COMP:10748"/>
        <dbReference type="ChEBI" id="CHEBI:83833"/>
        <dbReference type="ChEBI" id="CHEBI:83834"/>
        <dbReference type="EC" id="5.2.1.8"/>
    </reaction>
</comment>
<dbReference type="PANTHER" id="PTHR43811">
    <property type="entry name" value="FKBP-TYPE PEPTIDYL-PROLYL CIS-TRANS ISOMERASE FKPA"/>
    <property type="match status" value="1"/>
</dbReference>
<dbReference type="Pfam" id="PF00254">
    <property type="entry name" value="FKBP_C"/>
    <property type="match status" value="1"/>
</dbReference>